<dbReference type="PANTHER" id="PTHR38690:SF1">
    <property type="entry name" value="PROTEASE"/>
    <property type="match status" value="1"/>
</dbReference>
<dbReference type="PANTHER" id="PTHR38690">
    <property type="entry name" value="PROTEASE-RELATED"/>
    <property type="match status" value="1"/>
</dbReference>
<dbReference type="NCBIfam" id="TIGR02099">
    <property type="entry name" value="YhdP family protein"/>
    <property type="match status" value="1"/>
</dbReference>
<feature type="domain" description="YhdP central" evidence="3">
    <location>
        <begin position="1"/>
        <end position="1297"/>
    </location>
</feature>
<feature type="transmembrane region" description="Helical" evidence="2">
    <location>
        <begin position="7"/>
        <end position="28"/>
    </location>
</feature>
<organism evidence="4 5">
    <name type="scientific">Bacterioplanoides pacificum</name>
    <dbReference type="NCBI Taxonomy" id="1171596"/>
    <lineage>
        <taxon>Bacteria</taxon>
        <taxon>Pseudomonadati</taxon>
        <taxon>Pseudomonadota</taxon>
        <taxon>Gammaproteobacteria</taxon>
        <taxon>Oceanospirillales</taxon>
        <taxon>Oceanospirillaceae</taxon>
        <taxon>Bacterioplanoides</taxon>
    </lineage>
</organism>
<keyword evidence="5" id="KW-1185">Reference proteome</keyword>
<feature type="region of interest" description="Disordered" evidence="1">
    <location>
        <begin position="914"/>
        <end position="933"/>
    </location>
</feature>
<dbReference type="RefSeq" id="WP_376868164.1">
    <property type="nucleotide sequence ID" value="NZ_JBHRYB010000016.1"/>
</dbReference>
<comment type="caution">
    <text evidence="4">The sequence shown here is derived from an EMBL/GenBank/DDBJ whole genome shotgun (WGS) entry which is preliminary data.</text>
</comment>
<keyword evidence="2" id="KW-1133">Transmembrane helix</keyword>
<dbReference type="InterPro" id="IPR011836">
    <property type="entry name" value="YhdP"/>
</dbReference>
<dbReference type="InterPro" id="IPR025263">
    <property type="entry name" value="YhdP_central"/>
</dbReference>
<keyword evidence="2" id="KW-0472">Membrane</keyword>
<evidence type="ECO:0000313" key="5">
    <source>
        <dbReference type="Proteomes" id="UP001595722"/>
    </source>
</evidence>
<keyword evidence="2" id="KW-0812">Transmembrane</keyword>
<gene>
    <name evidence="4" type="ORF">ACFOMG_16140</name>
</gene>
<dbReference type="Pfam" id="PF13116">
    <property type="entry name" value="YhdP"/>
    <property type="match status" value="1"/>
</dbReference>
<evidence type="ECO:0000259" key="3">
    <source>
        <dbReference type="Pfam" id="PF13116"/>
    </source>
</evidence>
<name>A0ABV7VXY7_9GAMM</name>
<sequence length="1332" mass="147070">MRWLSQLWTQIWITLVVAMVSLALYVSVGRQLIPLVESLRPDVEQQLSAALQQPVSIGSLTGGWHILAPVVTLQDITLGEAESGLHIRKIVAELDLSASAFYQLPVFKRIEVSGVRGHIVQLGKRHWQLADGWQIGQPDLTIDPLTGTTRAAAAIRRPGWLDLLELQQALVLSDWRITHQGLDVNDQLEIHQLLWRNRANSRAIEGQVAWGLEQLARLTVKGTFQGPLWPWTDQDAQFYVAVEPQDWSRWVPGQQQDQFHLQQLSAGLQGWASIRDGDLSSLVASVQVPQLALKTPGEALQLSGGNIQLRANRKGSDWDMRIRPQFDQPLPLQELTVSAAVLEQQKGWQFGIPQLDIAAARELLEKHALLPDNILQYIRQTRPRGQALNTRLSLLPGQDEQPLQLALYSDIHEASSDSYNGIPAFSDISGKLALTPKAGKLTLDDDDFAVQLAGIYADSWRLQNGRGTFYWQINHDAFRLRLADMQAQFNGIDIHADVGLRIPNNADVEPNTSVLAAFRQADAAQRDQLVPELLDPSVRQWISDSILAGQFHNGVFLLNGRLSEQPPSNSNSVQLYFDVSDARLRYLPDWPEVTGLSGRMLLDAPNLDVWVDQGKTLGGRFAERSARIRLRNHNDQPQLQVSGQLIGQADQALRYFTETPLQQQVNGAFDQWQASGELQASMLMKMPLGGDNSVPKVQLDVAVSDAAVELSELKVKLQQLNGTLHFDSELGLSAERLSGSVFGGDFDASIQSQSYQGGFDMALSAKGDAQWPEVKQWMPLFLLDPLTGQLNYQARLDIKSAKRGGLSFQLNSDLSGTTIDMPQPLGKDAQQPRHLALTVRPGAETRITLNYDELMKAALAMDEDGLDRGQVYFGGPDPFLPSDKGVVVRGAIKQPIKAAEWWDQWQHFSALLSNTENDNNAPAPGQTASASHNPLRQIDLQIAGVDSWGIPMGQLRLNASQQWNEWQFNVDSDLVKGLITLKPDGQPIDMQLDYIHMPYKDETAQAVSQAADEVAAEAAEPEKPDPLAALNPADFPAMDMQLAEFYVGSRNYGRWHVSSRPGAQAMKIQLHDSDMKGMQISGDVLWQKQDGLHVTQLDTLEIRSKDVGKVLRSFRQKAIIESSDMRASLKLSWQGSPLMFNSASLNGLASLRLRDGSIDAEGAGALKAFGALNFNSISRRLRLDFSDLYQSGLAFDVLKGKARIEDGLLTLSEPLLVDGPGGKFLTSGSSNLNDHSLDMKLAVTFPVTSSLPMVAVLAGLAPPVAAAIYVSEKLVGDELERFTSASYTVKGRWEQPELKIDQAFNNEVEGKKTRSFKDRVLSIFGIDGDDDD</sequence>
<dbReference type="Proteomes" id="UP001595722">
    <property type="component" value="Unassembled WGS sequence"/>
</dbReference>
<evidence type="ECO:0000256" key="2">
    <source>
        <dbReference type="SAM" id="Phobius"/>
    </source>
</evidence>
<protein>
    <submittedName>
        <fullName evidence="4">YhdP family protein</fullName>
    </submittedName>
</protein>
<dbReference type="EMBL" id="JBHRYB010000016">
    <property type="protein sequence ID" value="MFC3681636.1"/>
    <property type="molecule type" value="Genomic_DNA"/>
</dbReference>
<accession>A0ABV7VXY7</accession>
<evidence type="ECO:0000313" key="4">
    <source>
        <dbReference type="EMBL" id="MFC3681636.1"/>
    </source>
</evidence>
<reference evidence="5" key="1">
    <citation type="journal article" date="2019" name="Int. J. Syst. Evol. Microbiol.">
        <title>The Global Catalogue of Microorganisms (GCM) 10K type strain sequencing project: providing services to taxonomists for standard genome sequencing and annotation.</title>
        <authorList>
            <consortium name="The Broad Institute Genomics Platform"/>
            <consortium name="The Broad Institute Genome Sequencing Center for Infectious Disease"/>
            <person name="Wu L."/>
            <person name="Ma J."/>
        </authorList>
    </citation>
    <scope>NUCLEOTIDE SEQUENCE [LARGE SCALE GENOMIC DNA]</scope>
    <source>
        <strain evidence="5">KCTC 42424</strain>
    </source>
</reference>
<proteinExistence type="predicted"/>
<evidence type="ECO:0000256" key="1">
    <source>
        <dbReference type="SAM" id="MobiDB-lite"/>
    </source>
</evidence>